<gene>
    <name evidence="1" type="ORF">O181_090812</name>
</gene>
<evidence type="ECO:0000313" key="1">
    <source>
        <dbReference type="EMBL" id="MBW0551097.1"/>
    </source>
</evidence>
<organism evidence="1 2">
    <name type="scientific">Austropuccinia psidii MF-1</name>
    <dbReference type="NCBI Taxonomy" id="1389203"/>
    <lineage>
        <taxon>Eukaryota</taxon>
        <taxon>Fungi</taxon>
        <taxon>Dikarya</taxon>
        <taxon>Basidiomycota</taxon>
        <taxon>Pucciniomycotina</taxon>
        <taxon>Pucciniomycetes</taxon>
        <taxon>Pucciniales</taxon>
        <taxon>Sphaerophragmiaceae</taxon>
        <taxon>Austropuccinia</taxon>
    </lineage>
</organism>
<protein>
    <submittedName>
        <fullName evidence="1">Uncharacterized protein</fullName>
    </submittedName>
</protein>
<accession>A0A9Q3IW30</accession>
<dbReference type="EMBL" id="AVOT02056852">
    <property type="protein sequence ID" value="MBW0551097.1"/>
    <property type="molecule type" value="Genomic_DNA"/>
</dbReference>
<name>A0A9Q3IW30_9BASI</name>
<reference evidence="1" key="1">
    <citation type="submission" date="2021-03" db="EMBL/GenBank/DDBJ databases">
        <title>Draft genome sequence of rust myrtle Austropuccinia psidii MF-1, a brazilian biotype.</title>
        <authorList>
            <person name="Quecine M.C."/>
            <person name="Pachon D.M.R."/>
            <person name="Bonatelli M.L."/>
            <person name="Correr F.H."/>
            <person name="Franceschini L.M."/>
            <person name="Leite T.F."/>
            <person name="Margarido G.R.A."/>
            <person name="Almeida C.A."/>
            <person name="Ferrarezi J.A."/>
            <person name="Labate C.A."/>
        </authorList>
    </citation>
    <scope>NUCLEOTIDE SEQUENCE</scope>
    <source>
        <strain evidence="1">MF-1</strain>
    </source>
</reference>
<evidence type="ECO:0000313" key="2">
    <source>
        <dbReference type="Proteomes" id="UP000765509"/>
    </source>
</evidence>
<comment type="caution">
    <text evidence="1">The sequence shown here is derived from an EMBL/GenBank/DDBJ whole genome shotgun (WGS) entry which is preliminary data.</text>
</comment>
<dbReference type="AlphaFoldDB" id="A0A9Q3IW30"/>
<proteinExistence type="predicted"/>
<dbReference type="Proteomes" id="UP000765509">
    <property type="component" value="Unassembled WGS sequence"/>
</dbReference>
<keyword evidence="2" id="KW-1185">Reference proteome</keyword>
<sequence length="147" mass="16668">MAISSSYQLIKALHPEDLSQLKRKVSISNTNDTIKQSLGILSHSIPPREYWQLILKGYSRGSSKTIFQVLVLHQSTLATTFIQYSLDSSRPVFPFIHHGKFIKPSSFPNLARYTLHQAVNTASRIQYRPAVSLKESSSKLFTYKSLL</sequence>